<reference evidence="1" key="1">
    <citation type="journal article" date="2014" name="Front. Microbiol.">
        <title>High frequency of phylogenetically diverse reductive dehalogenase-homologous genes in deep subseafloor sedimentary metagenomes.</title>
        <authorList>
            <person name="Kawai M."/>
            <person name="Futagami T."/>
            <person name="Toyoda A."/>
            <person name="Takaki Y."/>
            <person name="Nishi S."/>
            <person name="Hori S."/>
            <person name="Arai W."/>
            <person name="Tsubouchi T."/>
            <person name="Morono Y."/>
            <person name="Uchiyama I."/>
            <person name="Ito T."/>
            <person name="Fujiyama A."/>
            <person name="Inagaki F."/>
            <person name="Takami H."/>
        </authorList>
    </citation>
    <scope>NUCLEOTIDE SEQUENCE</scope>
    <source>
        <strain evidence="1">Expedition CK06-06</strain>
    </source>
</reference>
<organism evidence="1">
    <name type="scientific">marine sediment metagenome</name>
    <dbReference type="NCBI Taxonomy" id="412755"/>
    <lineage>
        <taxon>unclassified sequences</taxon>
        <taxon>metagenomes</taxon>
        <taxon>ecological metagenomes</taxon>
    </lineage>
</organism>
<sequence>EFRPKDYLEIAENLDIIDVKRAAKISGTRFGYLKNEAVLLEFALINFTFDNLIKEGFVPVIPPVMLKPEI</sequence>
<name>X1NDW0_9ZZZZ</name>
<dbReference type="Gene3D" id="3.30.930.10">
    <property type="entry name" value="Bira Bifunctional Protein, Domain 2"/>
    <property type="match status" value="1"/>
</dbReference>
<accession>X1NDW0</accession>
<protein>
    <recommendedName>
        <fullName evidence="2">Serine-tRNA synthetase type1 N-terminal domain-containing protein</fullName>
    </recommendedName>
</protein>
<feature type="non-terminal residue" evidence="1">
    <location>
        <position position="1"/>
    </location>
</feature>
<dbReference type="GO" id="GO:0006434">
    <property type="term" value="P:seryl-tRNA aminoacylation"/>
    <property type="evidence" value="ECO:0007669"/>
    <property type="project" value="InterPro"/>
</dbReference>
<dbReference type="InterPro" id="IPR002317">
    <property type="entry name" value="Ser-tRNA-ligase_type_1"/>
</dbReference>
<dbReference type="InterPro" id="IPR045864">
    <property type="entry name" value="aa-tRNA-synth_II/BPL/LPL"/>
</dbReference>
<evidence type="ECO:0000313" key="1">
    <source>
        <dbReference type="EMBL" id="GAI28396.1"/>
    </source>
</evidence>
<dbReference type="PANTHER" id="PTHR11778">
    <property type="entry name" value="SERYL-TRNA SYNTHETASE"/>
    <property type="match status" value="1"/>
</dbReference>
<dbReference type="SUPFAM" id="SSF55681">
    <property type="entry name" value="Class II aaRS and biotin synthetases"/>
    <property type="match status" value="1"/>
</dbReference>
<dbReference type="EMBL" id="BARV01014008">
    <property type="protein sequence ID" value="GAI28396.1"/>
    <property type="molecule type" value="Genomic_DNA"/>
</dbReference>
<dbReference type="GO" id="GO:0004828">
    <property type="term" value="F:serine-tRNA ligase activity"/>
    <property type="evidence" value="ECO:0007669"/>
    <property type="project" value="InterPro"/>
</dbReference>
<comment type="caution">
    <text evidence="1">The sequence shown here is derived from an EMBL/GenBank/DDBJ whole genome shotgun (WGS) entry which is preliminary data.</text>
</comment>
<dbReference type="AlphaFoldDB" id="X1NDW0"/>
<proteinExistence type="predicted"/>
<dbReference type="GO" id="GO:0005524">
    <property type="term" value="F:ATP binding"/>
    <property type="evidence" value="ECO:0007669"/>
    <property type="project" value="InterPro"/>
</dbReference>
<gene>
    <name evidence="1" type="ORF">S06H3_24841</name>
</gene>
<evidence type="ECO:0008006" key="2">
    <source>
        <dbReference type="Google" id="ProtNLM"/>
    </source>
</evidence>